<feature type="compositionally biased region" description="Polar residues" evidence="8">
    <location>
        <begin position="383"/>
        <end position="395"/>
    </location>
</feature>
<dbReference type="STRING" id="675824.A0A1E3PWR6"/>
<evidence type="ECO:0000256" key="3">
    <source>
        <dbReference type="ARBA" id="ARBA00023125"/>
    </source>
</evidence>
<dbReference type="CDD" id="cd22285">
    <property type="entry name" value="HD_XLF_N"/>
    <property type="match status" value="1"/>
</dbReference>
<feature type="compositionally biased region" description="Basic residues" evidence="8">
    <location>
        <begin position="334"/>
        <end position="343"/>
    </location>
</feature>
<accession>A0A1E3PWR6</accession>
<comment type="subcellular location">
    <subcellularLocation>
        <location evidence="1">Nucleus</location>
    </subcellularLocation>
</comment>
<dbReference type="InterPro" id="IPR038051">
    <property type="entry name" value="XRCC4-like_N_sf"/>
</dbReference>
<comment type="similarity">
    <text evidence="6">Belongs to the XRCC4-XLF family. XLF subfamily.</text>
</comment>
<evidence type="ECO:0000256" key="8">
    <source>
        <dbReference type="SAM" id="MobiDB-lite"/>
    </source>
</evidence>
<protein>
    <recommendedName>
        <fullName evidence="7">Non-homologous end-joining factor 1</fullName>
    </recommendedName>
</protein>
<dbReference type="EMBL" id="KV454302">
    <property type="protein sequence ID" value="ODQ69879.1"/>
    <property type="molecule type" value="Genomic_DNA"/>
</dbReference>
<gene>
    <name evidence="10" type="ORF">LIPSTDRAFT_6545</name>
</gene>
<dbReference type="Pfam" id="PF09302">
    <property type="entry name" value="XLF"/>
    <property type="match status" value="1"/>
</dbReference>
<dbReference type="GO" id="GO:0006303">
    <property type="term" value="P:double-strand break repair via nonhomologous end joining"/>
    <property type="evidence" value="ECO:0007669"/>
    <property type="project" value="TreeGrafter"/>
</dbReference>
<evidence type="ECO:0000256" key="4">
    <source>
        <dbReference type="ARBA" id="ARBA00023204"/>
    </source>
</evidence>
<dbReference type="OrthoDB" id="2155935at2759"/>
<dbReference type="PANTHER" id="PTHR32235">
    <property type="entry name" value="NON-HOMOLOGOUS END-JOINING FACTOR 1"/>
    <property type="match status" value="1"/>
</dbReference>
<dbReference type="AlphaFoldDB" id="A0A1E3PWR6"/>
<feature type="region of interest" description="Disordered" evidence="8">
    <location>
        <begin position="249"/>
        <end position="517"/>
    </location>
</feature>
<proteinExistence type="inferred from homology"/>
<evidence type="ECO:0000256" key="1">
    <source>
        <dbReference type="ARBA" id="ARBA00004123"/>
    </source>
</evidence>
<dbReference type="PANTHER" id="PTHR32235:SF1">
    <property type="entry name" value="NON-HOMOLOGOUS END-JOINING FACTOR 1"/>
    <property type="match status" value="1"/>
</dbReference>
<keyword evidence="11" id="KW-1185">Reference proteome</keyword>
<feature type="domain" description="XLF-like N-terminal" evidence="9">
    <location>
        <begin position="8"/>
        <end position="127"/>
    </location>
</feature>
<keyword evidence="3" id="KW-0238">DNA-binding</keyword>
<sequence>MENPGKIRWVPLRVSPSDQPPVILLAHFTRTTDSYSFTVTDLQSHWFDSASRDDIIDRALQDRCIVDVSQSANLNVLLARLSDSLTGKELPEGTKLEAMRFEENLRITISLQMSASSRPLVWIFRLQFAPSPKLSHNIFLGSLGIIDALQSQISALQAIASEKDYHISALQEVLQECHANLYAPRRYRDSFAQFNAETWIQSWKDSKTTTCKASEIYFRGVSECSQWWGWCANGKWEITDGDFNDIQTDDQWTSRKSNNSALPGISSKRKHYTSSSSNESPVRSEHRKGQRSRHRRREENEDDESSSGNENQIKLVIGGRRRRRNDTDSDFRDKHVRTSRKNSGRTGPKQRLTHGRYEDASDASNSASESESQSPGMIIGGRSRQSQASSPPKSSRTVKEELLRSSPSSSEEEEILSGVPSSAPSAHGVIGGGMIGGSRSRSSKRATPIGGNIDIRDTSPSPLPMHQSGSLQEKQETSVKPRSPSPPNDAGDIASERRRMLDAQLQARKRVPVRRRF</sequence>
<name>A0A1E3PWR6_LIPST</name>
<dbReference type="InterPro" id="IPR052287">
    <property type="entry name" value="NHEJ_factor"/>
</dbReference>
<feature type="compositionally biased region" description="Basic residues" evidence="8">
    <location>
        <begin position="507"/>
        <end position="517"/>
    </location>
</feature>
<evidence type="ECO:0000256" key="6">
    <source>
        <dbReference type="ARBA" id="ARBA00025747"/>
    </source>
</evidence>
<feature type="compositionally biased region" description="Basic residues" evidence="8">
    <location>
        <begin position="285"/>
        <end position="296"/>
    </location>
</feature>
<dbReference type="GO" id="GO:0045027">
    <property type="term" value="F:DNA end binding"/>
    <property type="evidence" value="ECO:0007669"/>
    <property type="project" value="TreeGrafter"/>
</dbReference>
<organism evidence="10 11">
    <name type="scientific">Lipomyces starkeyi NRRL Y-11557</name>
    <dbReference type="NCBI Taxonomy" id="675824"/>
    <lineage>
        <taxon>Eukaryota</taxon>
        <taxon>Fungi</taxon>
        <taxon>Dikarya</taxon>
        <taxon>Ascomycota</taxon>
        <taxon>Saccharomycotina</taxon>
        <taxon>Lipomycetes</taxon>
        <taxon>Lipomycetales</taxon>
        <taxon>Lipomycetaceae</taxon>
        <taxon>Lipomyces</taxon>
    </lineage>
</organism>
<evidence type="ECO:0000256" key="7">
    <source>
        <dbReference type="ARBA" id="ARBA00044529"/>
    </source>
</evidence>
<reference evidence="10 11" key="1">
    <citation type="journal article" date="2016" name="Proc. Natl. Acad. Sci. U.S.A.">
        <title>Comparative genomics of biotechnologically important yeasts.</title>
        <authorList>
            <person name="Riley R."/>
            <person name="Haridas S."/>
            <person name="Wolfe K.H."/>
            <person name="Lopes M.R."/>
            <person name="Hittinger C.T."/>
            <person name="Goeker M."/>
            <person name="Salamov A.A."/>
            <person name="Wisecaver J.H."/>
            <person name="Long T.M."/>
            <person name="Calvey C.H."/>
            <person name="Aerts A.L."/>
            <person name="Barry K.W."/>
            <person name="Choi C."/>
            <person name="Clum A."/>
            <person name="Coughlan A.Y."/>
            <person name="Deshpande S."/>
            <person name="Douglass A.P."/>
            <person name="Hanson S.J."/>
            <person name="Klenk H.-P."/>
            <person name="LaButti K.M."/>
            <person name="Lapidus A."/>
            <person name="Lindquist E.A."/>
            <person name="Lipzen A.M."/>
            <person name="Meier-Kolthoff J.P."/>
            <person name="Ohm R.A."/>
            <person name="Otillar R.P."/>
            <person name="Pangilinan J.L."/>
            <person name="Peng Y."/>
            <person name="Rokas A."/>
            <person name="Rosa C.A."/>
            <person name="Scheuner C."/>
            <person name="Sibirny A.A."/>
            <person name="Slot J.C."/>
            <person name="Stielow J.B."/>
            <person name="Sun H."/>
            <person name="Kurtzman C.P."/>
            <person name="Blackwell M."/>
            <person name="Grigoriev I.V."/>
            <person name="Jeffries T.W."/>
        </authorList>
    </citation>
    <scope>NUCLEOTIDE SEQUENCE [LARGE SCALE GENOMIC DNA]</scope>
    <source>
        <strain evidence="10 11">NRRL Y-11557</strain>
    </source>
</reference>
<keyword evidence="2" id="KW-0227">DNA damage</keyword>
<keyword evidence="5" id="KW-0539">Nucleus</keyword>
<evidence type="ECO:0000259" key="9">
    <source>
        <dbReference type="Pfam" id="PF09302"/>
    </source>
</evidence>
<feature type="compositionally biased region" description="Low complexity" evidence="8">
    <location>
        <begin position="362"/>
        <end position="374"/>
    </location>
</feature>
<dbReference type="InterPro" id="IPR015381">
    <property type="entry name" value="XLF-like_N"/>
</dbReference>
<evidence type="ECO:0000313" key="11">
    <source>
        <dbReference type="Proteomes" id="UP000094385"/>
    </source>
</evidence>
<evidence type="ECO:0000256" key="5">
    <source>
        <dbReference type="ARBA" id="ARBA00023242"/>
    </source>
</evidence>
<keyword evidence="4" id="KW-0234">DNA repair</keyword>
<dbReference type="GO" id="GO:0032807">
    <property type="term" value="C:DNA ligase IV complex"/>
    <property type="evidence" value="ECO:0007669"/>
    <property type="project" value="TreeGrafter"/>
</dbReference>
<feature type="compositionally biased region" description="Polar residues" evidence="8">
    <location>
        <begin position="249"/>
        <end position="261"/>
    </location>
</feature>
<evidence type="ECO:0000256" key="2">
    <source>
        <dbReference type="ARBA" id="ARBA00022763"/>
    </source>
</evidence>
<dbReference type="Proteomes" id="UP000094385">
    <property type="component" value="Unassembled WGS sequence"/>
</dbReference>
<evidence type="ECO:0000313" key="10">
    <source>
        <dbReference type="EMBL" id="ODQ69879.1"/>
    </source>
</evidence>
<dbReference type="Gene3D" id="2.170.210.10">
    <property type="entry name" value="DNA double-strand break repair and VJ recombination XRCC4, N-terminal"/>
    <property type="match status" value="1"/>
</dbReference>